<protein>
    <submittedName>
        <fullName evidence="2">Uncharacterized protein</fullName>
    </submittedName>
</protein>
<organism evidence="2 3">
    <name type="scientific">Fusarium torreyae</name>
    <dbReference type="NCBI Taxonomy" id="1237075"/>
    <lineage>
        <taxon>Eukaryota</taxon>
        <taxon>Fungi</taxon>
        <taxon>Dikarya</taxon>
        <taxon>Ascomycota</taxon>
        <taxon>Pezizomycotina</taxon>
        <taxon>Sordariomycetes</taxon>
        <taxon>Hypocreomycetidae</taxon>
        <taxon>Hypocreales</taxon>
        <taxon>Nectriaceae</taxon>
        <taxon>Fusarium</taxon>
    </lineage>
</organism>
<name>A0A9W8RXH6_9HYPO</name>
<proteinExistence type="predicted"/>
<keyword evidence="3" id="KW-1185">Reference proteome</keyword>
<dbReference type="AlphaFoldDB" id="A0A9W8RXH6"/>
<dbReference type="Proteomes" id="UP001152049">
    <property type="component" value="Unassembled WGS sequence"/>
</dbReference>
<evidence type="ECO:0000256" key="1">
    <source>
        <dbReference type="SAM" id="MobiDB-lite"/>
    </source>
</evidence>
<gene>
    <name evidence="2" type="ORF">NW762_007669</name>
</gene>
<evidence type="ECO:0000313" key="3">
    <source>
        <dbReference type="Proteomes" id="UP001152049"/>
    </source>
</evidence>
<accession>A0A9W8RXH6</accession>
<reference evidence="2" key="1">
    <citation type="submission" date="2022-09" db="EMBL/GenBank/DDBJ databases">
        <title>Fusarium specimens isolated from Avocado Roots.</title>
        <authorList>
            <person name="Stajich J."/>
            <person name="Roper C."/>
            <person name="Heimlech-Rivalta G."/>
        </authorList>
    </citation>
    <scope>NUCLEOTIDE SEQUENCE</scope>
    <source>
        <strain evidence="2">CF00136</strain>
    </source>
</reference>
<dbReference type="EMBL" id="JAOQAZ010000014">
    <property type="protein sequence ID" value="KAJ4259738.1"/>
    <property type="molecule type" value="Genomic_DNA"/>
</dbReference>
<evidence type="ECO:0000313" key="2">
    <source>
        <dbReference type="EMBL" id="KAJ4259738.1"/>
    </source>
</evidence>
<comment type="caution">
    <text evidence="2">The sequence shown here is derived from an EMBL/GenBank/DDBJ whole genome shotgun (WGS) entry which is preliminary data.</text>
</comment>
<sequence length="105" mass="11667">MGDLFDLLHSLKSSAASHVEGDVTFDKTRSRAYQDRLISLTRFKAVSLAIENQPQDKDSKDVRIHSLLDGTPTKFELAFESLSQLAPEAHERPARSSGLLNNTRA</sequence>
<feature type="region of interest" description="Disordered" evidence="1">
    <location>
        <begin position="86"/>
        <end position="105"/>
    </location>
</feature>